<proteinExistence type="predicted"/>
<evidence type="ECO:0008006" key="2">
    <source>
        <dbReference type="Google" id="ProtNLM"/>
    </source>
</evidence>
<dbReference type="InterPro" id="IPR029058">
    <property type="entry name" value="AB_hydrolase_fold"/>
</dbReference>
<name>A0A3G5A0M0_9VIRU</name>
<organism evidence="1">
    <name type="scientific">Faunusvirus sp</name>
    <dbReference type="NCBI Taxonomy" id="2487766"/>
    <lineage>
        <taxon>Viruses</taxon>
        <taxon>Varidnaviria</taxon>
        <taxon>Bamfordvirae</taxon>
        <taxon>Nucleocytoviricota</taxon>
        <taxon>Megaviricetes</taxon>
        <taxon>Imitervirales</taxon>
        <taxon>Mimiviridae</taxon>
    </lineage>
</organism>
<reference evidence="1" key="1">
    <citation type="submission" date="2018-10" db="EMBL/GenBank/DDBJ databases">
        <title>Hidden diversity of soil giant viruses.</title>
        <authorList>
            <person name="Schulz F."/>
            <person name="Alteio L."/>
            <person name="Goudeau D."/>
            <person name="Ryan E.M."/>
            <person name="Malmstrom R.R."/>
            <person name="Blanchard J."/>
            <person name="Woyke T."/>
        </authorList>
    </citation>
    <scope>NUCLEOTIDE SEQUENCE</scope>
    <source>
        <strain evidence="1">FNV1</strain>
    </source>
</reference>
<accession>A0A3G5A0M0</accession>
<evidence type="ECO:0000313" key="1">
    <source>
        <dbReference type="EMBL" id="AYV79383.1"/>
    </source>
</evidence>
<sequence length="312" mass="37165">MKIYTKTNSIIPNIPYSKQGVYNGEYSIVLLGGSGYDYRDFDLCKESPEYYNRFDLEMPFPRINFQKMLSKYTATFSFTRPTDLLNVNLYFNGKYPAYIGSYDDLTPQNYSKFIFDLLNYHKIAPPYVLVGFSEGTLEAYCFAHYYSKYIKNIFLVDPTACFFLSHKLVKSFEKLRGNSMWIDKLINKKPKKPVFRDDININKIVKYYRKSRDEHDKQVIIVKKIDEYNFSIKMKAFIDDVSLYITQIPIYMCFAKREFNPADENKVHILKYKLYELIKKQNRKTKIKWFNAPHQVERVLPITLKDYIIKHV</sequence>
<dbReference type="Gene3D" id="3.40.50.1820">
    <property type="entry name" value="alpha/beta hydrolase"/>
    <property type="match status" value="1"/>
</dbReference>
<dbReference type="EMBL" id="MK072142">
    <property type="protein sequence ID" value="AYV79383.1"/>
    <property type="molecule type" value="Genomic_DNA"/>
</dbReference>
<dbReference type="SUPFAM" id="SSF53474">
    <property type="entry name" value="alpha/beta-Hydrolases"/>
    <property type="match status" value="1"/>
</dbReference>
<protein>
    <recommendedName>
        <fullName evidence="2">Alpha/beta hydrolase</fullName>
    </recommendedName>
</protein>
<gene>
    <name evidence="1" type="ORF">Faunusvirus11_22</name>
</gene>